<keyword evidence="9" id="KW-1185">Reference proteome</keyword>
<organism evidence="8 9">
    <name type="scientific">Grifola frondosa</name>
    <name type="common">Maitake</name>
    <name type="synonym">Polyporus frondosus</name>
    <dbReference type="NCBI Taxonomy" id="5627"/>
    <lineage>
        <taxon>Eukaryota</taxon>
        <taxon>Fungi</taxon>
        <taxon>Dikarya</taxon>
        <taxon>Basidiomycota</taxon>
        <taxon>Agaricomycotina</taxon>
        <taxon>Agaricomycetes</taxon>
        <taxon>Polyporales</taxon>
        <taxon>Grifolaceae</taxon>
        <taxon>Grifola</taxon>
    </lineage>
</organism>
<dbReference type="STRING" id="5627.A0A1C7LQ00"/>
<keyword evidence="4" id="KW-0378">Hydrolase</keyword>
<dbReference type="OMA" id="IQENGYC"/>
<dbReference type="InterPro" id="IPR021109">
    <property type="entry name" value="Peptidase_aspartic_dom_sf"/>
</dbReference>
<keyword evidence="6" id="KW-0732">Signal</keyword>
<dbReference type="InterPro" id="IPR034164">
    <property type="entry name" value="Pepsin-like_dom"/>
</dbReference>
<gene>
    <name evidence="8" type="primary">pr1_1</name>
    <name evidence="8" type="ORF">A0H81_13097</name>
</gene>
<dbReference type="PANTHER" id="PTHR47966">
    <property type="entry name" value="BETA-SITE APP-CLEAVING ENZYME, ISOFORM A-RELATED"/>
    <property type="match status" value="1"/>
</dbReference>
<proteinExistence type="inferred from homology"/>
<protein>
    <submittedName>
        <fullName evidence="8">Aspartic protease</fullName>
    </submittedName>
</protein>
<evidence type="ECO:0000256" key="6">
    <source>
        <dbReference type="SAM" id="SignalP"/>
    </source>
</evidence>
<evidence type="ECO:0000256" key="5">
    <source>
        <dbReference type="SAM" id="Phobius"/>
    </source>
</evidence>
<reference evidence="8 9" key="1">
    <citation type="submission" date="2016-03" db="EMBL/GenBank/DDBJ databases">
        <title>Whole genome sequencing of Grifola frondosa 9006-11.</title>
        <authorList>
            <person name="Min B."/>
            <person name="Park H."/>
            <person name="Kim J.-G."/>
            <person name="Cho H."/>
            <person name="Oh Y.-L."/>
            <person name="Kong W.-S."/>
            <person name="Choi I.-G."/>
        </authorList>
    </citation>
    <scope>NUCLEOTIDE SEQUENCE [LARGE SCALE GENOMIC DNA]</scope>
    <source>
        <strain evidence="8 9">9006-11</strain>
    </source>
</reference>
<evidence type="ECO:0000256" key="4">
    <source>
        <dbReference type="RuleBase" id="RU000454"/>
    </source>
</evidence>
<evidence type="ECO:0000313" key="9">
    <source>
        <dbReference type="Proteomes" id="UP000092993"/>
    </source>
</evidence>
<keyword evidence="4 8" id="KW-0645">Protease</keyword>
<dbReference type="AlphaFoldDB" id="A0A1C7LQ00"/>
<feature type="chain" id="PRO_5008888725" evidence="6">
    <location>
        <begin position="20"/>
        <end position="497"/>
    </location>
</feature>
<dbReference type="InterPro" id="IPR001969">
    <property type="entry name" value="Aspartic_peptidase_AS"/>
</dbReference>
<evidence type="ECO:0000256" key="3">
    <source>
        <dbReference type="PIRSR" id="PIRSR601461-1"/>
    </source>
</evidence>
<dbReference type="PANTHER" id="PTHR47966:SF6">
    <property type="entry name" value="PEPTIDASE A1 DOMAIN-CONTAINING PROTEIN"/>
    <property type="match status" value="1"/>
</dbReference>
<comment type="caution">
    <text evidence="8">The sequence shown here is derived from an EMBL/GenBank/DDBJ whole genome shotgun (WGS) entry which is preliminary data.</text>
</comment>
<dbReference type="PROSITE" id="PS00141">
    <property type="entry name" value="ASP_PROTEASE"/>
    <property type="match status" value="1"/>
</dbReference>
<dbReference type="PRINTS" id="PR00792">
    <property type="entry name" value="PEPSIN"/>
</dbReference>
<name>A0A1C7LQ00_GRIFR</name>
<feature type="active site" evidence="3">
    <location>
        <position position="104"/>
    </location>
</feature>
<feature type="domain" description="Peptidase A1" evidence="7">
    <location>
        <begin position="86"/>
        <end position="430"/>
    </location>
</feature>
<dbReference type="InterPro" id="IPR001461">
    <property type="entry name" value="Aspartic_peptidase_A1"/>
</dbReference>
<keyword evidence="5" id="KW-1133">Transmembrane helix</keyword>
<keyword evidence="5" id="KW-0812">Transmembrane</keyword>
<dbReference type="PROSITE" id="PS51767">
    <property type="entry name" value="PEPTIDASE_A1"/>
    <property type="match status" value="1"/>
</dbReference>
<dbReference type="GO" id="GO:0004190">
    <property type="term" value="F:aspartic-type endopeptidase activity"/>
    <property type="evidence" value="ECO:0007669"/>
    <property type="project" value="UniProtKB-KW"/>
</dbReference>
<dbReference type="Pfam" id="PF00026">
    <property type="entry name" value="Asp"/>
    <property type="match status" value="1"/>
</dbReference>
<dbReference type="Gene3D" id="2.40.70.10">
    <property type="entry name" value="Acid Proteases"/>
    <property type="match status" value="2"/>
</dbReference>
<accession>A0A1C7LQ00</accession>
<dbReference type="OrthoDB" id="771136at2759"/>
<dbReference type="CDD" id="cd05471">
    <property type="entry name" value="pepsin_like"/>
    <property type="match status" value="1"/>
</dbReference>
<dbReference type="InterPro" id="IPR033121">
    <property type="entry name" value="PEPTIDASE_A1"/>
</dbReference>
<dbReference type="EMBL" id="LUGG01000027">
    <property type="protein sequence ID" value="OBZ66793.1"/>
    <property type="molecule type" value="Genomic_DNA"/>
</dbReference>
<evidence type="ECO:0000256" key="2">
    <source>
        <dbReference type="ARBA" id="ARBA00022750"/>
    </source>
</evidence>
<dbReference type="Proteomes" id="UP000092993">
    <property type="component" value="Unassembled WGS sequence"/>
</dbReference>
<feature type="transmembrane region" description="Helical" evidence="5">
    <location>
        <begin position="475"/>
        <end position="495"/>
    </location>
</feature>
<evidence type="ECO:0000256" key="1">
    <source>
        <dbReference type="ARBA" id="ARBA00007447"/>
    </source>
</evidence>
<feature type="active site" evidence="3">
    <location>
        <position position="319"/>
    </location>
</feature>
<evidence type="ECO:0000259" key="7">
    <source>
        <dbReference type="PROSITE" id="PS51767"/>
    </source>
</evidence>
<keyword evidence="5" id="KW-0472">Membrane</keyword>
<evidence type="ECO:0000313" key="8">
    <source>
        <dbReference type="EMBL" id="OBZ66793.1"/>
    </source>
</evidence>
<sequence>MRLLPFSLAAFFLLSDALAAPSPAYPAQSIPLVRRARPQRNATELGSWLQGQKAGLEAKYGGGRSAYQKRATGLNLITNQDSDSSFYGSLAVGTPAVSFNVILDTGSADLWLASNVAAASLDSGTPTFDASSSSSFKDLNTTFRIEYGLGAAAGVLGQDKVQMAGFEVNTQAFGVVEQITANLLNAPVSGLIGLAFQNISSSGAKPFWQTLAETSGTMDSPLMAIQLTRYTDDAKAQTLEPGGTLTFGAVNTTLFTGNIDYQDIPNGLVGYWLQELTSACPRVLCAMVDVDLYLSVGRLDCERERMSLTSGSTSFAAIDTGTTLVGGPSDAIASLYAQIPGSVALTGQSQGFWSYPCSSTINIALTFGNSTTSWPISPKDFLFSQSGSSCIGAFFEANTSGTTPPWIIGDTFLKNVYSVFRASPPAVGFAELSSVALAMNGAVGSAPSPTIGSVSATVGASGSSSQNSAARDVRAGGVVVAWATVVVVGVVWGALGS</sequence>
<feature type="signal peptide" evidence="6">
    <location>
        <begin position="1"/>
        <end position="19"/>
    </location>
</feature>
<dbReference type="SUPFAM" id="SSF50630">
    <property type="entry name" value="Acid proteases"/>
    <property type="match status" value="1"/>
</dbReference>
<dbReference type="GO" id="GO:0006508">
    <property type="term" value="P:proteolysis"/>
    <property type="evidence" value="ECO:0007669"/>
    <property type="project" value="UniProtKB-KW"/>
</dbReference>
<dbReference type="FunFam" id="2.40.70.10:FF:000008">
    <property type="entry name" value="Cathepsin D"/>
    <property type="match status" value="1"/>
</dbReference>
<comment type="similarity">
    <text evidence="1 4">Belongs to the peptidase A1 family.</text>
</comment>
<keyword evidence="2 4" id="KW-0064">Aspartyl protease</keyword>